<reference evidence="10 11" key="1">
    <citation type="submission" date="2024-10" db="EMBL/GenBank/DDBJ databases">
        <title>The Natural Products Discovery Center: Release of the First 8490 Sequenced Strains for Exploring Actinobacteria Biosynthetic Diversity.</title>
        <authorList>
            <person name="Kalkreuter E."/>
            <person name="Kautsar S.A."/>
            <person name="Yang D."/>
            <person name="Bader C.D."/>
            <person name="Teijaro C.N."/>
            <person name="Fluegel L."/>
            <person name="Davis C.M."/>
            <person name="Simpson J.R."/>
            <person name="Lauterbach L."/>
            <person name="Steele A.D."/>
            <person name="Gui C."/>
            <person name="Meng S."/>
            <person name="Li G."/>
            <person name="Viehrig K."/>
            <person name="Ye F."/>
            <person name="Su P."/>
            <person name="Kiefer A.F."/>
            <person name="Nichols A."/>
            <person name="Cepeda A.J."/>
            <person name="Yan W."/>
            <person name="Fan B."/>
            <person name="Jiang Y."/>
            <person name="Adhikari A."/>
            <person name="Zheng C.-J."/>
            <person name="Schuster L."/>
            <person name="Cowan T.M."/>
            <person name="Smanski M.J."/>
            <person name="Chevrette M.G."/>
            <person name="De Carvalho L.P.S."/>
            <person name="Shen B."/>
        </authorList>
    </citation>
    <scope>NUCLEOTIDE SEQUENCE [LARGE SCALE GENOMIC DNA]</scope>
    <source>
        <strain evidence="10 11">NPDC002593</strain>
    </source>
</reference>
<feature type="domain" description="FAD-binding FR-type" evidence="9">
    <location>
        <begin position="5"/>
        <end position="106"/>
    </location>
</feature>
<comment type="caution">
    <text evidence="10">The sequence shown here is derived from an EMBL/GenBank/DDBJ whole genome shotgun (WGS) entry which is preliminary data.</text>
</comment>
<keyword evidence="4" id="KW-0479">Metal-binding</keyword>
<comment type="cofactor">
    <cofactor evidence="1">
        <name>FAD</name>
        <dbReference type="ChEBI" id="CHEBI:57692"/>
    </cofactor>
</comment>
<gene>
    <name evidence="10" type="ORF">ACFYXQ_38495</name>
</gene>
<keyword evidence="11" id="KW-1185">Reference proteome</keyword>
<dbReference type="PANTHER" id="PTHR47354">
    <property type="entry name" value="NADH OXIDOREDUCTASE HCR"/>
    <property type="match status" value="1"/>
</dbReference>
<evidence type="ECO:0000259" key="9">
    <source>
        <dbReference type="PROSITE" id="PS51384"/>
    </source>
</evidence>
<keyword evidence="5" id="KW-0560">Oxidoreductase</keyword>
<dbReference type="PROSITE" id="PS51085">
    <property type="entry name" value="2FE2S_FER_2"/>
    <property type="match status" value="1"/>
</dbReference>
<keyword evidence="6" id="KW-0408">Iron</keyword>
<dbReference type="InterPro" id="IPR017927">
    <property type="entry name" value="FAD-bd_FR_type"/>
</dbReference>
<dbReference type="InterPro" id="IPR012675">
    <property type="entry name" value="Beta-grasp_dom_sf"/>
</dbReference>
<evidence type="ECO:0000313" key="11">
    <source>
        <dbReference type="Proteomes" id="UP001601992"/>
    </source>
</evidence>
<sequence>MSESRTHQRMRVIGKESVAAGVVAVTLADPDGGEVPEWEPGAHVDLVLGDITRQYSLCGDPADRRTLTVAVLHDPNGRGGSAYIHDKLEVGDLIPIGGPRNAFRLSRAESYLFIAGGIGITPLMPMLREVQGRARPWRLLYGGRMRTSMAFAEELSAAHPNRVEVRPQDEYGLLDLGAALDALEPGAAVYCCGPEPLLQAIETACRARDHLTLHIERFTPKAIDPAAPANSFEVELARSGEVVEVKESESVLDALERRGVHLEFSCREGTCGTCEVAVLAGRPDHRDSVLTEDEQSANDAMMICVSRSHTPRLVLDL</sequence>
<dbReference type="CDD" id="cd06185">
    <property type="entry name" value="PDR_like"/>
    <property type="match status" value="1"/>
</dbReference>
<dbReference type="EMBL" id="JBIAQY010000020">
    <property type="protein sequence ID" value="MFF3573664.1"/>
    <property type="molecule type" value="Genomic_DNA"/>
</dbReference>
<dbReference type="SUPFAM" id="SSF54292">
    <property type="entry name" value="2Fe-2S ferredoxin-like"/>
    <property type="match status" value="1"/>
</dbReference>
<dbReference type="PROSITE" id="PS00197">
    <property type="entry name" value="2FE2S_FER_1"/>
    <property type="match status" value="1"/>
</dbReference>
<evidence type="ECO:0000256" key="7">
    <source>
        <dbReference type="ARBA" id="ARBA00023014"/>
    </source>
</evidence>
<evidence type="ECO:0000256" key="6">
    <source>
        <dbReference type="ARBA" id="ARBA00023004"/>
    </source>
</evidence>
<dbReference type="PROSITE" id="PS51384">
    <property type="entry name" value="FAD_FR"/>
    <property type="match status" value="1"/>
</dbReference>
<dbReference type="Gene3D" id="2.40.30.10">
    <property type="entry name" value="Translation factors"/>
    <property type="match status" value="1"/>
</dbReference>
<dbReference type="CDD" id="cd00207">
    <property type="entry name" value="fer2"/>
    <property type="match status" value="1"/>
</dbReference>
<name>A0ABW6SEN4_9NOCA</name>
<dbReference type="Pfam" id="PF00175">
    <property type="entry name" value="NAD_binding_1"/>
    <property type="match status" value="1"/>
</dbReference>
<evidence type="ECO:0000256" key="1">
    <source>
        <dbReference type="ARBA" id="ARBA00001974"/>
    </source>
</evidence>
<dbReference type="RefSeq" id="WP_387406475.1">
    <property type="nucleotide sequence ID" value="NZ_JBIAQY010000020.1"/>
</dbReference>
<keyword evidence="2" id="KW-0285">Flavoprotein</keyword>
<keyword evidence="7" id="KW-0411">Iron-sulfur</keyword>
<evidence type="ECO:0000256" key="5">
    <source>
        <dbReference type="ARBA" id="ARBA00023002"/>
    </source>
</evidence>
<dbReference type="Pfam" id="PF00111">
    <property type="entry name" value="Fer2"/>
    <property type="match status" value="1"/>
</dbReference>
<dbReference type="InterPro" id="IPR036010">
    <property type="entry name" value="2Fe-2S_ferredoxin-like_sf"/>
</dbReference>
<evidence type="ECO:0000256" key="2">
    <source>
        <dbReference type="ARBA" id="ARBA00022630"/>
    </source>
</evidence>
<dbReference type="InterPro" id="IPR001041">
    <property type="entry name" value="2Fe-2S_ferredoxin-type"/>
</dbReference>
<proteinExistence type="predicted"/>
<accession>A0ABW6SEN4</accession>
<dbReference type="PRINTS" id="PR00409">
    <property type="entry name" value="PHDIOXRDTASE"/>
</dbReference>
<feature type="domain" description="2Fe-2S ferredoxin-type" evidence="8">
    <location>
        <begin position="232"/>
        <end position="317"/>
    </location>
</feature>
<dbReference type="InterPro" id="IPR050415">
    <property type="entry name" value="MRET"/>
</dbReference>
<evidence type="ECO:0000313" key="10">
    <source>
        <dbReference type="EMBL" id="MFF3573664.1"/>
    </source>
</evidence>
<dbReference type="InterPro" id="IPR006058">
    <property type="entry name" value="2Fe2S_fd_BS"/>
</dbReference>
<dbReference type="InterPro" id="IPR017938">
    <property type="entry name" value="Riboflavin_synthase-like_b-brl"/>
</dbReference>
<protein>
    <submittedName>
        <fullName evidence="10">PDR/VanB family oxidoreductase</fullName>
    </submittedName>
</protein>
<dbReference type="InterPro" id="IPR001433">
    <property type="entry name" value="OxRdtase_FAD/NAD-bd"/>
</dbReference>
<dbReference type="SUPFAM" id="SSF52343">
    <property type="entry name" value="Ferredoxin reductase-like, C-terminal NADP-linked domain"/>
    <property type="match status" value="1"/>
</dbReference>
<dbReference type="Gene3D" id="3.40.50.80">
    <property type="entry name" value="Nucleotide-binding domain of ferredoxin-NADP reductase (FNR) module"/>
    <property type="match status" value="1"/>
</dbReference>
<keyword evidence="3" id="KW-0001">2Fe-2S</keyword>
<organism evidence="10 11">
    <name type="scientific">Nocardia jiangxiensis</name>
    <dbReference type="NCBI Taxonomy" id="282685"/>
    <lineage>
        <taxon>Bacteria</taxon>
        <taxon>Bacillati</taxon>
        <taxon>Actinomycetota</taxon>
        <taxon>Actinomycetes</taxon>
        <taxon>Mycobacteriales</taxon>
        <taxon>Nocardiaceae</taxon>
        <taxon>Nocardia</taxon>
    </lineage>
</organism>
<dbReference type="Proteomes" id="UP001601992">
    <property type="component" value="Unassembled WGS sequence"/>
</dbReference>
<evidence type="ECO:0000256" key="3">
    <source>
        <dbReference type="ARBA" id="ARBA00022714"/>
    </source>
</evidence>
<dbReference type="Gene3D" id="3.10.20.30">
    <property type="match status" value="1"/>
</dbReference>
<dbReference type="InterPro" id="IPR039261">
    <property type="entry name" value="FNR_nucleotide-bd"/>
</dbReference>
<dbReference type="SUPFAM" id="SSF63380">
    <property type="entry name" value="Riboflavin synthase domain-like"/>
    <property type="match status" value="1"/>
</dbReference>
<dbReference type="PANTHER" id="PTHR47354:SF1">
    <property type="entry name" value="CARNITINE MONOOXYGENASE REDUCTASE SUBUNIT"/>
    <property type="match status" value="1"/>
</dbReference>
<evidence type="ECO:0000256" key="4">
    <source>
        <dbReference type="ARBA" id="ARBA00022723"/>
    </source>
</evidence>
<evidence type="ECO:0000259" key="8">
    <source>
        <dbReference type="PROSITE" id="PS51085"/>
    </source>
</evidence>